<organism evidence="1 2">
    <name type="scientific">Pistacia integerrima</name>
    <dbReference type="NCBI Taxonomy" id="434235"/>
    <lineage>
        <taxon>Eukaryota</taxon>
        <taxon>Viridiplantae</taxon>
        <taxon>Streptophyta</taxon>
        <taxon>Embryophyta</taxon>
        <taxon>Tracheophyta</taxon>
        <taxon>Spermatophyta</taxon>
        <taxon>Magnoliopsida</taxon>
        <taxon>eudicotyledons</taxon>
        <taxon>Gunneridae</taxon>
        <taxon>Pentapetalae</taxon>
        <taxon>rosids</taxon>
        <taxon>malvids</taxon>
        <taxon>Sapindales</taxon>
        <taxon>Anacardiaceae</taxon>
        <taxon>Pistacia</taxon>
    </lineage>
</organism>
<proteinExistence type="predicted"/>
<evidence type="ECO:0000313" key="1">
    <source>
        <dbReference type="EMBL" id="KAJ0045289.1"/>
    </source>
</evidence>
<dbReference type="Proteomes" id="UP001163603">
    <property type="component" value="Chromosome 3"/>
</dbReference>
<accession>A0ACC0Z4Q0</accession>
<dbReference type="EMBL" id="CM047738">
    <property type="protein sequence ID" value="KAJ0045289.1"/>
    <property type="molecule type" value="Genomic_DNA"/>
</dbReference>
<gene>
    <name evidence="1" type="ORF">Pint_05123</name>
</gene>
<comment type="caution">
    <text evidence="1">The sequence shown here is derived from an EMBL/GenBank/DDBJ whole genome shotgun (WGS) entry which is preliminary data.</text>
</comment>
<keyword evidence="2" id="KW-1185">Reference proteome</keyword>
<name>A0ACC0Z4Q0_9ROSI</name>
<evidence type="ECO:0000313" key="2">
    <source>
        <dbReference type="Proteomes" id="UP001163603"/>
    </source>
</evidence>
<sequence>MAKDMIISASLAPMSELLSQTVLAILETVNAAKEVPIQKENFNKFSNYLGMIASTLKELSKLDIDNSDSSESLRNALGMLNQEIKNARQLTLDCREKNKIYLLINCRKITKHIDGSTKEISQALSLMPLDSLDVSLGLSNKISRLCKNMMDTEYCVALVEEEIYEKIESGIQESDVDRSYANELLAHVCEVVGISTEQSALKKEFEEFKSEIEDARLRIDTAETIKIEQIIALLEKADATTSHEEKQKKYFNERNHLGRQPLEPLQSFYCPITRDVMTDPVESSTGRTFERSAIEKWVAEGNKICPSTYTPLENLDFRPNKTLRQSIQQWKSRNKMSTIVSIKPKLQSNDEREVLQSLGKLQDLCIERESHRDWVTMENYIPILVTLLGAKNREIRTLSLDILCILARDGDENKWTNLASLLDWLIMRERIAEVDHALESIVCSLAHQIGESKSALRLLLQLSSISKVQDVIRNVQGCMFLLVAMLNSDDPDASGDAKELLENLSYLDQNAIQMAKANYFKPLLQLLSSGPEHVRLIMAETLSEIELTDHNKLALFREGALGPLLQMLSHSDLEMKIVAVKALKNLSHIPQNGLQMIKEGALKPLFELLYRHGLSSSSFREGVAAIIMHLATATCSQEANDLQISMLESEEDTFKLFSLISLTGPDIQKSILRTFQAMCQSPSGSRYQSKVETGMHSSPTISKNIERIVLLSAAQVLVQLCEVNNHTIRANAVKLFCCLTEDGDGRTFLEHVGQRCIETLLGIVKTSCDVEEIAAAMGIICNLPKNTQMTQWLLDAGALEVIFTCLNDGNRNASYKRPVVENATGALCCFTISTNLEWQKRAAEVGIIPVLVQLLVSGTSLTKQNAAISLKQFSESSTALSQPVRKRGLFFCCMAAPLTGCPVHLGICTVESSFCIVEANALPPLVRMLGETNLGVSEASLDALLTLIDGERLQSSSKVLDEANAIAPIIKLLCSPSASLQEKILKALERLFQLVELKQKYGKSAQVPLVDITQRGNSSMKSLAAKVLVRLNLLEEQSSFFG</sequence>
<protein>
    <submittedName>
        <fullName evidence="1">Uncharacterized protein</fullName>
    </submittedName>
</protein>
<reference evidence="2" key="1">
    <citation type="journal article" date="2023" name="G3 (Bethesda)">
        <title>Genome assembly and association tests identify interacting loci associated with vigor, precocity, and sex in interspecific pistachio rootstocks.</title>
        <authorList>
            <person name="Palmer W."/>
            <person name="Jacygrad E."/>
            <person name="Sagayaradj S."/>
            <person name="Cavanaugh K."/>
            <person name="Han R."/>
            <person name="Bertier L."/>
            <person name="Beede B."/>
            <person name="Kafkas S."/>
            <person name="Golino D."/>
            <person name="Preece J."/>
            <person name="Michelmore R."/>
        </authorList>
    </citation>
    <scope>NUCLEOTIDE SEQUENCE [LARGE SCALE GENOMIC DNA]</scope>
</reference>